<reference evidence="8 9" key="1">
    <citation type="submission" date="2018-07" db="EMBL/GenBank/DDBJ databases">
        <title>Draft genome of the type strain Streptomyces armeniacus ATCC 15676.</title>
        <authorList>
            <person name="Labana P."/>
            <person name="Gosse J.T."/>
            <person name="Boddy C.N."/>
        </authorList>
    </citation>
    <scope>NUCLEOTIDE SEQUENCE [LARGE SCALE GENOMIC DNA]</scope>
    <source>
        <strain evidence="8 9">ATCC 15676</strain>
    </source>
</reference>
<evidence type="ECO:0000256" key="6">
    <source>
        <dbReference type="SAM" id="SignalP"/>
    </source>
</evidence>
<dbReference type="SUPFAM" id="SSF54001">
    <property type="entry name" value="Cysteine proteinases"/>
    <property type="match status" value="1"/>
</dbReference>
<feature type="compositionally biased region" description="Low complexity" evidence="5">
    <location>
        <begin position="173"/>
        <end position="186"/>
    </location>
</feature>
<evidence type="ECO:0000256" key="1">
    <source>
        <dbReference type="ARBA" id="ARBA00007074"/>
    </source>
</evidence>
<dbReference type="InterPro" id="IPR000064">
    <property type="entry name" value="NLP_P60_dom"/>
</dbReference>
<feature type="compositionally biased region" description="Basic and acidic residues" evidence="5">
    <location>
        <begin position="156"/>
        <end position="170"/>
    </location>
</feature>
<evidence type="ECO:0000256" key="5">
    <source>
        <dbReference type="SAM" id="MobiDB-lite"/>
    </source>
</evidence>
<evidence type="ECO:0000256" key="4">
    <source>
        <dbReference type="ARBA" id="ARBA00022807"/>
    </source>
</evidence>
<comment type="similarity">
    <text evidence="1">Belongs to the peptidase C40 family.</text>
</comment>
<evidence type="ECO:0000313" key="9">
    <source>
        <dbReference type="Proteomes" id="UP000254425"/>
    </source>
</evidence>
<keyword evidence="6" id="KW-0732">Signal</keyword>
<proteinExistence type="inferred from homology"/>
<feature type="signal peptide" evidence="6">
    <location>
        <begin position="1"/>
        <end position="41"/>
    </location>
</feature>
<dbReference type="EMBL" id="CP031320">
    <property type="protein sequence ID" value="AXK32949.1"/>
    <property type="molecule type" value="Genomic_DNA"/>
</dbReference>
<dbReference type="KEGG" id="sarm:DVA86_10090"/>
<dbReference type="InterPro" id="IPR038765">
    <property type="entry name" value="Papain-like_cys_pep_sf"/>
</dbReference>
<keyword evidence="2" id="KW-0645">Protease</keyword>
<feature type="domain" description="NlpC/P60" evidence="7">
    <location>
        <begin position="266"/>
        <end position="381"/>
    </location>
</feature>
<name>A0A345XMT3_9ACTN</name>
<feature type="compositionally biased region" description="Basic and acidic residues" evidence="5">
    <location>
        <begin position="227"/>
        <end position="249"/>
    </location>
</feature>
<dbReference type="GO" id="GO:0008234">
    <property type="term" value="F:cysteine-type peptidase activity"/>
    <property type="evidence" value="ECO:0007669"/>
    <property type="project" value="UniProtKB-KW"/>
</dbReference>
<dbReference type="Pfam" id="PF00877">
    <property type="entry name" value="NLPC_P60"/>
    <property type="match status" value="1"/>
</dbReference>
<keyword evidence="9" id="KW-1185">Reference proteome</keyword>
<evidence type="ECO:0000256" key="2">
    <source>
        <dbReference type="ARBA" id="ARBA00022670"/>
    </source>
</evidence>
<dbReference type="InterPro" id="IPR051202">
    <property type="entry name" value="Peptidase_C40"/>
</dbReference>
<evidence type="ECO:0000259" key="7">
    <source>
        <dbReference type="PROSITE" id="PS51935"/>
    </source>
</evidence>
<feature type="region of interest" description="Disordered" evidence="5">
    <location>
        <begin position="146"/>
        <end position="191"/>
    </location>
</feature>
<dbReference type="Proteomes" id="UP000254425">
    <property type="component" value="Chromosome"/>
</dbReference>
<gene>
    <name evidence="8" type="ORF">DVA86_10090</name>
</gene>
<sequence>MASHRKPRTRILQSATSRTGAVGVTTAALASVTLLTQSANAAPNDKDKPTLEEVRKKVDKLYQQAGSKTQQYNAAKEKTDTQREKVDGILDEVAKRTAKVNDARRALGQYAAEQYRTGGMTGTATLLLTENPQGYFSQKQLMERMTGRQKQAVTDFEDRQREAGEKRAEATRQLSSLSSAQKSLQQSKKDVQSKLSEARQLLSKLTAEEKARLAEIERKKRAEAARKAREAAEKAREEAAAREREREREDDTDAPGSGDPAPDTPSGKVDKVLAFAKAQLGKPYVWGATGPNSYDCSGFTQDAWKAAGVSLPRVTYDQVNTGTKIAKSAMQPGDLVFFYDDISHVGIYVGGGQMIHASKPGDDVKYESVDYMPFHSAVRPG</sequence>
<dbReference type="Gene3D" id="3.90.1720.10">
    <property type="entry name" value="endopeptidase domain like (from Nostoc punctiforme)"/>
    <property type="match status" value="1"/>
</dbReference>
<dbReference type="PROSITE" id="PS51935">
    <property type="entry name" value="NLPC_P60"/>
    <property type="match status" value="1"/>
</dbReference>
<evidence type="ECO:0000313" key="8">
    <source>
        <dbReference type="EMBL" id="AXK32949.1"/>
    </source>
</evidence>
<dbReference type="GO" id="GO:0006508">
    <property type="term" value="P:proteolysis"/>
    <property type="evidence" value="ECO:0007669"/>
    <property type="project" value="UniProtKB-KW"/>
</dbReference>
<dbReference type="Gene3D" id="6.10.250.3150">
    <property type="match status" value="1"/>
</dbReference>
<dbReference type="AlphaFoldDB" id="A0A345XMT3"/>
<accession>A0A345XMT3</accession>
<dbReference type="PANTHER" id="PTHR47053">
    <property type="entry name" value="MUREIN DD-ENDOPEPTIDASE MEPH-RELATED"/>
    <property type="match status" value="1"/>
</dbReference>
<dbReference type="RefSeq" id="WP_208877507.1">
    <property type="nucleotide sequence ID" value="NZ_CP031320.1"/>
</dbReference>
<organism evidence="8 9">
    <name type="scientific">Streptomyces armeniacus</name>
    <dbReference type="NCBI Taxonomy" id="83291"/>
    <lineage>
        <taxon>Bacteria</taxon>
        <taxon>Bacillati</taxon>
        <taxon>Actinomycetota</taxon>
        <taxon>Actinomycetes</taxon>
        <taxon>Kitasatosporales</taxon>
        <taxon>Streptomycetaceae</taxon>
        <taxon>Streptomyces</taxon>
    </lineage>
</organism>
<keyword evidence="4" id="KW-0788">Thiol protease</keyword>
<protein>
    <submittedName>
        <fullName evidence="8">Glycoside hydrolase</fullName>
    </submittedName>
</protein>
<evidence type="ECO:0000256" key="3">
    <source>
        <dbReference type="ARBA" id="ARBA00022801"/>
    </source>
</evidence>
<feature type="region of interest" description="Disordered" evidence="5">
    <location>
        <begin position="227"/>
        <end position="268"/>
    </location>
</feature>
<feature type="chain" id="PRO_5016575959" evidence="6">
    <location>
        <begin position="42"/>
        <end position="381"/>
    </location>
</feature>
<dbReference type="PANTHER" id="PTHR47053:SF1">
    <property type="entry name" value="MUREIN DD-ENDOPEPTIDASE MEPH-RELATED"/>
    <property type="match status" value="1"/>
</dbReference>
<keyword evidence="3 8" id="KW-0378">Hydrolase</keyword>